<feature type="binding site" evidence="2">
    <location>
        <begin position="224"/>
        <end position="231"/>
    </location>
    <ligand>
        <name>ATP</name>
        <dbReference type="ChEBI" id="CHEBI:30616"/>
    </ligand>
</feature>
<keyword evidence="5" id="KW-1185">Reference proteome</keyword>
<dbReference type="eggNOG" id="COG3177">
    <property type="taxonomic scope" value="Bacteria"/>
</dbReference>
<dbReference type="STRING" id="1232683.ADIMK_3994"/>
<dbReference type="PATRIC" id="fig|1232683.4.peg.3931"/>
<reference evidence="4 5" key="1">
    <citation type="submission" date="2014-04" db="EMBL/GenBank/DDBJ databases">
        <title>Marinobacterium kochiensis sp. nov., isolated from sediment sample collected from Kochi backwaters in Kerala, India.</title>
        <authorList>
            <person name="Singh A."/>
            <person name="Pinnaka A.K."/>
        </authorList>
    </citation>
    <scope>NUCLEOTIDE SEQUENCE [LARGE SCALE GENOMIC DNA]</scope>
    <source>
        <strain evidence="4 5">AK27</strain>
    </source>
</reference>
<dbReference type="InterPro" id="IPR003812">
    <property type="entry name" value="Fido"/>
</dbReference>
<feature type="active site" evidence="1">
    <location>
        <position position="220"/>
    </location>
</feature>
<dbReference type="PANTHER" id="PTHR13504:SF38">
    <property type="entry name" value="FIDO DOMAIN-CONTAINING PROTEIN"/>
    <property type="match status" value="1"/>
</dbReference>
<sequence length="406" mass="45274">MKPTLKADIEVAKDRGEAVAIMEPLKISERYRHLPALTELAVELTTKSAALNRSLPEGSVTALADLIRTANCFYSNRIEGHNTDPVDIEHAIREVYSCEPRKRDLQLEARAHVTVQKWIDDGGLNGRAATVQSICEIHKRFGDLLPYELLWVSDPNTGERIRAIPGELRCRDVQVGHHFAISAGAAPRFLKRFEQVYSRLSKTETVLSLAAAHHRLLWIHPFLDGNGRVARLMSHAMLREVMDTSALWSIARGLARCEAKYKQHLVACDQPRRGDMDGRGSRSESALADFTEFFLQTCIEQVTFMEELVHPDKLRKRISVWAVEEIHIGRLPPQAGNILDALLNCGELTPAEVPSIAGAGEHQARHMVSVLKEFGIVTSESIHAPLKIAFPASLASRWMPGLFPEA</sequence>
<dbReference type="PROSITE" id="PS51459">
    <property type="entry name" value="FIDO"/>
    <property type="match status" value="1"/>
</dbReference>
<keyword evidence="2" id="KW-0067">ATP-binding</keyword>
<comment type="caution">
    <text evidence="4">The sequence shown here is derived from an EMBL/GenBank/DDBJ whole genome shotgun (WGS) entry which is preliminary data.</text>
</comment>
<dbReference type="SUPFAM" id="SSF140931">
    <property type="entry name" value="Fic-like"/>
    <property type="match status" value="1"/>
</dbReference>
<dbReference type="InterPro" id="IPR036597">
    <property type="entry name" value="Fido-like_dom_sf"/>
</dbReference>
<protein>
    <recommendedName>
        <fullName evidence="3">Fido domain-containing protein</fullName>
    </recommendedName>
</protein>
<evidence type="ECO:0000313" key="4">
    <source>
        <dbReference type="EMBL" id="KEA61847.1"/>
    </source>
</evidence>
<dbReference type="Gene3D" id="1.10.3290.10">
    <property type="entry name" value="Fido-like domain"/>
    <property type="match status" value="1"/>
</dbReference>
<proteinExistence type="predicted"/>
<keyword evidence="2" id="KW-0547">Nucleotide-binding</keyword>
<organism evidence="4 5">
    <name type="scientific">Marinobacterium lacunae</name>
    <dbReference type="NCBI Taxonomy" id="1232683"/>
    <lineage>
        <taxon>Bacteria</taxon>
        <taxon>Pseudomonadati</taxon>
        <taxon>Pseudomonadota</taxon>
        <taxon>Gammaproteobacteria</taxon>
        <taxon>Oceanospirillales</taxon>
        <taxon>Oceanospirillaceae</taxon>
        <taxon>Marinobacterium</taxon>
    </lineage>
</organism>
<feature type="domain" description="Fido" evidence="3">
    <location>
        <begin position="129"/>
        <end position="296"/>
    </location>
</feature>
<gene>
    <name evidence="4" type="ORF">ADIMK_3994</name>
</gene>
<name>A0A081FTJ2_9GAMM</name>
<evidence type="ECO:0000256" key="1">
    <source>
        <dbReference type="PIRSR" id="PIRSR640198-1"/>
    </source>
</evidence>
<evidence type="ECO:0000313" key="5">
    <source>
        <dbReference type="Proteomes" id="UP000028252"/>
    </source>
</evidence>
<dbReference type="EMBL" id="JMQN01000059">
    <property type="protein sequence ID" value="KEA61847.1"/>
    <property type="molecule type" value="Genomic_DNA"/>
</dbReference>
<dbReference type="PANTHER" id="PTHR13504">
    <property type="entry name" value="FIDO DOMAIN-CONTAINING PROTEIN DDB_G0283145"/>
    <property type="match status" value="1"/>
</dbReference>
<accession>A0A081FTJ2</accession>
<feature type="binding site" evidence="2">
    <location>
        <begin position="175"/>
        <end position="178"/>
    </location>
    <ligand>
        <name>ATP</name>
        <dbReference type="ChEBI" id="CHEBI:30616"/>
    </ligand>
</feature>
<dbReference type="AlphaFoldDB" id="A0A081FTJ2"/>
<evidence type="ECO:0000256" key="2">
    <source>
        <dbReference type="PIRSR" id="PIRSR640198-2"/>
    </source>
</evidence>
<dbReference type="Pfam" id="PF02661">
    <property type="entry name" value="Fic"/>
    <property type="match status" value="1"/>
</dbReference>
<dbReference type="RefSeq" id="WP_197027596.1">
    <property type="nucleotide sequence ID" value="NZ_JMQN01000059.1"/>
</dbReference>
<evidence type="ECO:0000259" key="3">
    <source>
        <dbReference type="PROSITE" id="PS51459"/>
    </source>
</evidence>
<dbReference type="Proteomes" id="UP000028252">
    <property type="component" value="Unassembled WGS sequence"/>
</dbReference>
<dbReference type="GO" id="GO:0005524">
    <property type="term" value="F:ATP binding"/>
    <property type="evidence" value="ECO:0007669"/>
    <property type="project" value="UniProtKB-KW"/>
</dbReference>
<dbReference type="InterPro" id="IPR040198">
    <property type="entry name" value="Fido_containing"/>
</dbReference>